<name>A0A437MSH3_9SPHI</name>
<dbReference type="RefSeq" id="WP_127704890.1">
    <property type="nucleotide sequence ID" value="NZ_SACK01000004.1"/>
</dbReference>
<keyword evidence="2" id="KW-1185">Reference proteome</keyword>
<dbReference type="EMBL" id="SACK01000004">
    <property type="protein sequence ID" value="RVU00548.1"/>
    <property type="molecule type" value="Genomic_DNA"/>
</dbReference>
<dbReference type="InterPro" id="IPR006311">
    <property type="entry name" value="TAT_signal"/>
</dbReference>
<dbReference type="InterPro" id="IPR052965">
    <property type="entry name" value="Pigment-catalase-like"/>
</dbReference>
<dbReference type="InterPro" id="IPR009078">
    <property type="entry name" value="Ferritin-like_SF"/>
</dbReference>
<dbReference type="Pfam" id="PF13668">
    <property type="entry name" value="Ferritin_2"/>
    <property type="match status" value="1"/>
</dbReference>
<reference evidence="1 2" key="1">
    <citation type="submission" date="2019-01" db="EMBL/GenBank/DDBJ databases">
        <authorList>
            <person name="Chen W.-M."/>
        </authorList>
    </citation>
    <scope>NUCLEOTIDE SEQUENCE [LARGE SCALE GENOMIC DNA]</scope>
    <source>
        <strain evidence="1 2">YBJ-36</strain>
    </source>
</reference>
<proteinExistence type="predicted"/>
<dbReference type="PROSITE" id="PS51318">
    <property type="entry name" value="TAT"/>
    <property type="match status" value="1"/>
</dbReference>
<evidence type="ECO:0000313" key="2">
    <source>
        <dbReference type="Proteomes" id="UP000282759"/>
    </source>
</evidence>
<dbReference type="PANTHER" id="PTHR31694">
    <property type="entry name" value="DESICCATION-LIKE PROTEIN"/>
    <property type="match status" value="1"/>
</dbReference>
<gene>
    <name evidence="1" type="ORF">EOD41_11130</name>
</gene>
<accession>A0A437MSH3</accession>
<dbReference type="Proteomes" id="UP000282759">
    <property type="component" value="Unassembled WGS sequence"/>
</dbReference>
<evidence type="ECO:0000313" key="1">
    <source>
        <dbReference type="EMBL" id="RVU00548.1"/>
    </source>
</evidence>
<dbReference type="OrthoDB" id="954262at2"/>
<dbReference type="AlphaFoldDB" id="A0A437MSH3"/>
<organism evidence="1 2">
    <name type="scientific">Mucilaginibacter limnophilus</name>
    <dbReference type="NCBI Taxonomy" id="1932778"/>
    <lineage>
        <taxon>Bacteria</taxon>
        <taxon>Pseudomonadati</taxon>
        <taxon>Bacteroidota</taxon>
        <taxon>Sphingobacteriia</taxon>
        <taxon>Sphingobacteriales</taxon>
        <taxon>Sphingobacteriaceae</taxon>
        <taxon>Mucilaginibacter</taxon>
    </lineage>
</organism>
<sequence length="233" mass="24874">MKTETQNLQHDAKMARRAFLRYAGAGVAVAGLATVQSCSSRTEYDNEDMSGGGSSDKTDVGSGDVGILNFAYALEQLEAAFYVKVADSWYSGITDMEKMYLSDIRDHEVSHREFFKKALAGNAIKGLTPNFSSIDFSSRASVLATAKAFEDLGVTAYDGAGYMLKSADYLTVAGKIASVEARHAAVIAELLEPGSFVTNAQVNASGLNIVRTPKEVVSIANAFLTTKISAKNL</sequence>
<comment type="caution">
    <text evidence="1">The sequence shown here is derived from an EMBL/GenBank/DDBJ whole genome shotgun (WGS) entry which is preliminary data.</text>
</comment>
<dbReference type="PANTHER" id="PTHR31694:SF26">
    <property type="entry name" value="OS05G0151100 PROTEIN"/>
    <property type="match status" value="1"/>
</dbReference>
<protein>
    <submittedName>
        <fullName evidence="1">Ferritin-like domain-containing protein</fullName>
    </submittedName>
</protein>
<dbReference type="SUPFAM" id="SSF47240">
    <property type="entry name" value="Ferritin-like"/>
    <property type="match status" value="1"/>
</dbReference>